<evidence type="ECO:0000259" key="2">
    <source>
        <dbReference type="Pfam" id="PF12158"/>
    </source>
</evidence>
<dbReference type="EMBL" id="VJWE01000003">
    <property type="protein sequence ID" value="TWG40835.1"/>
    <property type="molecule type" value="Genomic_DNA"/>
</dbReference>
<feature type="transmembrane region" description="Helical" evidence="1">
    <location>
        <begin position="12"/>
        <end position="33"/>
    </location>
</feature>
<dbReference type="GeneID" id="51109422"/>
<feature type="transmembrane region" description="Helical" evidence="1">
    <location>
        <begin position="123"/>
        <end position="144"/>
    </location>
</feature>
<proteinExistence type="predicted"/>
<keyword evidence="1" id="KW-0812">Transmembrane</keyword>
<evidence type="ECO:0000313" key="3">
    <source>
        <dbReference type="EMBL" id="TWG40835.1"/>
    </source>
</evidence>
<accession>A0A561XXK9</accession>
<dbReference type="Proteomes" id="UP000321485">
    <property type="component" value="Unassembled WGS sequence"/>
</dbReference>
<evidence type="ECO:0000256" key="1">
    <source>
        <dbReference type="SAM" id="Phobius"/>
    </source>
</evidence>
<reference evidence="3 4" key="1">
    <citation type="journal article" date="2015" name="Stand. Genomic Sci.">
        <title>Genomic Encyclopedia of Bacterial and Archaeal Type Strains, Phase III: the genomes of soil and plant-associated and newly described type strains.</title>
        <authorList>
            <person name="Whitman W.B."/>
            <person name="Woyke T."/>
            <person name="Klenk H.P."/>
            <person name="Zhou Y."/>
            <person name="Lilburn T.G."/>
            <person name="Beck B.J."/>
            <person name="De Vos P."/>
            <person name="Vandamme P."/>
            <person name="Eisen J.A."/>
            <person name="Garrity G."/>
            <person name="Hugenholtz P."/>
            <person name="Kyrpides N.C."/>
        </authorList>
    </citation>
    <scope>NUCLEOTIDE SEQUENCE [LARGE SCALE GENOMIC DNA]</scope>
    <source>
        <strain evidence="3 4">DSM 64</strain>
    </source>
</reference>
<gene>
    <name evidence="3" type="ORF">ATF69_0340</name>
</gene>
<dbReference type="InterPro" id="IPR021994">
    <property type="entry name" value="DUF3592"/>
</dbReference>
<feature type="domain" description="DUF3592" evidence="2">
    <location>
        <begin position="46"/>
        <end position="117"/>
    </location>
</feature>
<dbReference type="RefSeq" id="WP_146869721.1">
    <property type="nucleotide sequence ID" value="NZ_VJWE01000003.1"/>
</dbReference>
<evidence type="ECO:0000313" key="4">
    <source>
        <dbReference type="Proteomes" id="UP000321485"/>
    </source>
</evidence>
<protein>
    <submittedName>
        <fullName evidence="3">Uncharacterized protein DUF3592</fullName>
    </submittedName>
</protein>
<dbReference type="Pfam" id="PF12158">
    <property type="entry name" value="DUF3592"/>
    <property type="match status" value="1"/>
</dbReference>
<name>A0A561XXK9_ACIDE</name>
<dbReference type="AlphaFoldDB" id="A0A561XXK9"/>
<keyword evidence="1" id="KW-1133">Transmembrane helix</keyword>
<comment type="caution">
    <text evidence="3">The sequence shown here is derived from an EMBL/GenBank/DDBJ whole genome shotgun (WGS) entry which is preliminary data.</text>
</comment>
<keyword evidence="1" id="KW-0472">Membrane</keyword>
<organism evidence="3 4">
    <name type="scientific">Acidovorax delafieldii</name>
    <name type="common">Pseudomonas delafieldii</name>
    <dbReference type="NCBI Taxonomy" id="47920"/>
    <lineage>
        <taxon>Bacteria</taxon>
        <taxon>Pseudomonadati</taxon>
        <taxon>Pseudomonadota</taxon>
        <taxon>Betaproteobacteria</taxon>
        <taxon>Burkholderiales</taxon>
        <taxon>Comamonadaceae</taxon>
        <taxon>Acidovorax</taxon>
    </lineage>
</organism>
<sequence>MSTSTFRRFFGLLGWILLVPSALTALGAAWLLASGMNMLGDTHTAKGRVVAHEEIMTGPSHRRGLAKKSIVEFVAGDGRTYSFTDSVARQQQAIHKVGETVSVRYSAKDPAQAEIRSSTTVKIVTGAVMLLSSAIGMAVGWLLLRLRPRSVA</sequence>